<gene>
    <name evidence="1" type="ORF">N7E81_02465</name>
</gene>
<dbReference type="RefSeq" id="WP_263051698.1">
    <property type="nucleotide sequence ID" value="NZ_CP106735.1"/>
</dbReference>
<dbReference type="Proteomes" id="UP001062165">
    <property type="component" value="Chromosome"/>
</dbReference>
<keyword evidence="2" id="KW-1185">Reference proteome</keyword>
<evidence type="ECO:0000313" key="1">
    <source>
        <dbReference type="EMBL" id="UXX79968.1"/>
    </source>
</evidence>
<dbReference type="PROSITE" id="PS51257">
    <property type="entry name" value="PROKAR_LIPOPROTEIN"/>
    <property type="match status" value="1"/>
</dbReference>
<dbReference type="InterPro" id="IPR015919">
    <property type="entry name" value="Cadherin-like_sf"/>
</dbReference>
<organism evidence="1 2">
    <name type="scientific">Reichenbachiella carrageenanivorans</name>
    <dbReference type="NCBI Taxonomy" id="2979869"/>
    <lineage>
        <taxon>Bacteria</taxon>
        <taxon>Pseudomonadati</taxon>
        <taxon>Bacteroidota</taxon>
        <taxon>Cytophagia</taxon>
        <taxon>Cytophagales</taxon>
        <taxon>Reichenbachiellaceae</taxon>
        <taxon>Reichenbachiella</taxon>
    </lineage>
</organism>
<proteinExistence type="predicted"/>
<dbReference type="CDD" id="cd11304">
    <property type="entry name" value="Cadherin_repeat"/>
    <property type="match status" value="1"/>
</dbReference>
<dbReference type="SUPFAM" id="SSF49313">
    <property type="entry name" value="Cadherin-like"/>
    <property type="match status" value="1"/>
</dbReference>
<protein>
    <recommendedName>
        <fullName evidence="3">Cadherin domain-containing protein</fullName>
    </recommendedName>
</protein>
<sequence>MKTKIYVWLWVLVLVGCSDDALKEIVEEQEGQGITIALTDFSTTIPENPENGAVLGTLSGTTSEGDITFSILSQSPEGALALNSTSGVLTVADSALFDFEINTSLTARVTGTSGEAKDTVDVTITVSDLTELLSVQERLDEGETPFEIYTSDNTLLDELYGKTYAGGLIFYLDLDTGDGKVAAPNDHSSSTTWGCNSYNLQETIAIPGIPTFYECMATGQSMGAGNSNTREILSLCEFSPAALACTSLVVGDYDDWYLPSIDELMAFLTKIPQETSGYWSSTQRCRDSGGSAAYAGYSDLTQIAILKSNSKKVRAIRDFAASASVSED</sequence>
<dbReference type="Gene3D" id="2.60.40.60">
    <property type="entry name" value="Cadherins"/>
    <property type="match status" value="1"/>
</dbReference>
<name>A0ABY6D4C3_9BACT</name>
<evidence type="ECO:0000313" key="2">
    <source>
        <dbReference type="Proteomes" id="UP001062165"/>
    </source>
</evidence>
<reference evidence="1" key="1">
    <citation type="submission" date="2022-10" db="EMBL/GenBank/DDBJ databases">
        <title>Comparative genomics and taxonomic characterization of three novel marine species of genus Reichenbachiella exhibiting antioxidant and polysaccharide degradation activities.</title>
        <authorList>
            <person name="Muhammad N."/>
            <person name="Lee Y.-J."/>
            <person name="Ko J."/>
            <person name="Kim S.-G."/>
        </authorList>
    </citation>
    <scope>NUCLEOTIDE SEQUENCE</scope>
    <source>
        <strain evidence="1">Wsw4-B4</strain>
    </source>
</reference>
<accession>A0ABY6D4C3</accession>
<dbReference type="EMBL" id="CP106735">
    <property type="protein sequence ID" value="UXX79968.1"/>
    <property type="molecule type" value="Genomic_DNA"/>
</dbReference>
<evidence type="ECO:0008006" key="3">
    <source>
        <dbReference type="Google" id="ProtNLM"/>
    </source>
</evidence>